<dbReference type="Pfam" id="PF07479">
    <property type="entry name" value="NAD_Gly3P_dh_C"/>
    <property type="match status" value="1"/>
</dbReference>
<proteinExistence type="inferred from homology"/>
<name>A0AAV8UVM9_9RHOD</name>
<evidence type="ECO:0000313" key="11">
    <source>
        <dbReference type="EMBL" id="KAJ8906650.1"/>
    </source>
</evidence>
<evidence type="ECO:0000256" key="8">
    <source>
        <dbReference type="RuleBase" id="RU361243"/>
    </source>
</evidence>
<evidence type="ECO:0000259" key="10">
    <source>
        <dbReference type="Pfam" id="PF07479"/>
    </source>
</evidence>
<dbReference type="AlphaFoldDB" id="A0AAV8UVM9"/>
<evidence type="ECO:0000313" key="12">
    <source>
        <dbReference type="Proteomes" id="UP001157974"/>
    </source>
</evidence>
<dbReference type="GO" id="GO:0141152">
    <property type="term" value="F:glycerol-3-phosphate dehydrogenase (NAD+) activity"/>
    <property type="evidence" value="ECO:0007669"/>
    <property type="project" value="UniProtKB-UniRule"/>
</dbReference>
<dbReference type="InterPro" id="IPR006109">
    <property type="entry name" value="G3P_DH_NAD-dep_C"/>
</dbReference>
<dbReference type="PANTHER" id="PTHR11728">
    <property type="entry name" value="GLYCEROL-3-PHOSPHATE DEHYDROGENASE"/>
    <property type="match status" value="1"/>
</dbReference>
<dbReference type="SUPFAM" id="SSF48179">
    <property type="entry name" value="6-phosphogluconate dehydrogenase C-terminal domain-like"/>
    <property type="match status" value="1"/>
</dbReference>
<comment type="subcellular location">
    <subcellularLocation>
        <location evidence="5">Glycosome</location>
    </subcellularLocation>
</comment>
<evidence type="ECO:0000256" key="6">
    <source>
        <dbReference type="ARBA" id="ARBA00084116"/>
    </source>
</evidence>
<keyword evidence="6" id="KW-0327">Glycosome</keyword>
<evidence type="ECO:0000259" key="9">
    <source>
        <dbReference type="Pfam" id="PF01210"/>
    </source>
</evidence>
<dbReference type="GO" id="GO:0051287">
    <property type="term" value="F:NAD binding"/>
    <property type="evidence" value="ECO:0007669"/>
    <property type="project" value="UniProtKB-UniRule"/>
</dbReference>
<dbReference type="Pfam" id="PF01210">
    <property type="entry name" value="NAD_Gly3P_dh_N"/>
    <property type="match status" value="1"/>
</dbReference>
<dbReference type="InterPro" id="IPR011128">
    <property type="entry name" value="G3P_DH_NAD-dep_N"/>
</dbReference>
<dbReference type="GO" id="GO:0046168">
    <property type="term" value="P:glycerol-3-phosphate catabolic process"/>
    <property type="evidence" value="ECO:0007669"/>
    <property type="project" value="UniProtKB-UniRule"/>
</dbReference>
<protein>
    <recommendedName>
        <fullName evidence="8">Glycerol-3-phosphate dehydrogenase [NAD(+)]</fullName>
        <ecNumber evidence="8">1.1.1.8</ecNumber>
    </recommendedName>
</protein>
<dbReference type="HAMAP" id="MF_00394">
    <property type="entry name" value="NAD_Glyc3P_dehydrog"/>
    <property type="match status" value="1"/>
</dbReference>
<keyword evidence="2 7" id="KW-0560">Oxidoreductase</keyword>
<dbReference type="InterPro" id="IPR008927">
    <property type="entry name" value="6-PGluconate_DH-like_C_sf"/>
</dbReference>
<dbReference type="InterPro" id="IPR013328">
    <property type="entry name" value="6PGD_dom2"/>
</dbReference>
<dbReference type="InterPro" id="IPR036291">
    <property type="entry name" value="NAD(P)-bd_dom_sf"/>
</dbReference>
<accession>A0AAV8UVM9</accession>
<evidence type="ECO:0000256" key="3">
    <source>
        <dbReference type="ARBA" id="ARBA00023027"/>
    </source>
</evidence>
<dbReference type="PRINTS" id="PR00077">
    <property type="entry name" value="GPDHDRGNASE"/>
</dbReference>
<dbReference type="FunFam" id="3.40.50.720:FF:000019">
    <property type="entry name" value="Glycerol-3-phosphate dehydrogenase [NAD(P)+]"/>
    <property type="match status" value="1"/>
</dbReference>
<feature type="domain" description="Glycerol-3-phosphate dehydrogenase NAD-dependent N-terminal" evidence="9">
    <location>
        <begin position="65"/>
        <end position="220"/>
    </location>
</feature>
<evidence type="ECO:0000256" key="5">
    <source>
        <dbReference type="ARBA" id="ARBA00060503"/>
    </source>
</evidence>
<dbReference type="SUPFAM" id="SSF51735">
    <property type="entry name" value="NAD(P)-binding Rossmann-fold domains"/>
    <property type="match status" value="1"/>
</dbReference>
<dbReference type="FunFam" id="1.10.1040.10:FF:000001">
    <property type="entry name" value="Glycerol-3-phosphate dehydrogenase [NAD(P)+]"/>
    <property type="match status" value="1"/>
</dbReference>
<dbReference type="PANTHER" id="PTHR11728:SF1">
    <property type="entry name" value="GLYCEROL-3-PHOSPHATE DEHYDROGENASE [NAD(+)] 2, CHLOROPLASTIC"/>
    <property type="match status" value="1"/>
</dbReference>
<dbReference type="EC" id="1.1.1.8" evidence="8"/>
<dbReference type="InterPro" id="IPR006168">
    <property type="entry name" value="G3P_DH_NAD-dep"/>
</dbReference>
<comment type="caution">
    <text evidence="11">The sequence shown here is derived from an EMBL/GenBank/DDBJ whole genome shotgun (WGS) entry which is preliminary data.</text>
</comment>
<dbReference type="PROSITE" id="PS00957">
    <property type="entry name" value="NAD_G3PDH"/>
    <property type="match status" value="1"/>
</dbReference>
<dbReference type="GO" id="GO:0005975">
    <property type="term" value="P:carbohydrate metabolic process"/>
    <property type="evidence" value="ECO:0007669"/>
    <property type="project" value="InterPro"/>
</dbReference>
<evidence type="ECO:0000256" key="2">
    <source>
        <dbReference type="ARBA" id="ARBA00023002"/>
    </source>
</evidence>
<dbReference type="GO" id="GO:0005829">
    <property type="term" value="C:cytosol"/>
    <property type="evidence" value="ECO:0007669"/>
    <property type="project" value="TreeGrafter"/>
</dbReference>
<keyword evidence="3 7" id="KW-0520">NAD</keyword>
<feature type="domain" description="Glycerol-3-phosphate dehydrogenase NAD-dependent C-terminal" evidence="10">
    <location>
        <begin position="241"/>
        <end position="399"/>
    </location>
</feature>
<dbReference type="NCBIfam" id="NF000942">
    <property type="entry name" value="PRK00094.1-4"/>
    <property type="match status" value="1"/>
</dbReference>
<dbReference type="GO" id="GO:0020015">
    <property type="term" value="C:glycosome"/>
    <property type="evidence" value="ECO:0007669"/>
    <property type="project" value="UniProtKB-SubCell"/>
</dbReference>
<dbReference type="Gene3D" id="1.10.1040.10">
    <property type="entry name" value="N-(1-d-carboxylethyl)-l-norvaline Dehydrogenase, domain 2"/>
    <property type="match status" value="1"/>
</dbReference>
<sequence length="412" mass="44861">MTAFVPVLQVISRNRHLGAEQLRENLNYAEGVSNRRRGQVQCASENSWLQRRRKRRSLEKRSETKVAVCGGGSFGTAIAFLLANNGYPVQILVRKTWVRDEINVERRNPKYFTEFVLPDNVTATIDAEEALTDAKLIVHAVPVQQSRSFFEANTEYFPADAPVLCTSKGLEVTSLKFMCELLPELLPRTKSFAYLSGPSFAREMMDQLPTAVVVASDDVDLALRIADMMSSPFFKVFTSSDTIGVEVAGAVKNVIAIAAGICEGLGLGTNSMAALVTRGCSEMRRLALNMGASPITLSGLSGVGDTFLTCFGPLSRNRNVGVRLGKGETLDSILSSSRQVAEGVTTAEALVGMLLNQYNGVSQQDNKEINVYATRAAARYPILFGVRAILEGRITPQEGVEALLAMPPREEN</sequence>
<dbReference type="NCBIfam" id="NF000940">
    <property type="entry name" value="PRK00094.1-2"/>
    <property type="match status" value="1"/>
</dbReference>
<dbReference type="EMBL" id="JAMWBK010000003">
    <property type="protein sequence ID" value="KAJ8906650.1"/>
    <property type="molecule type" value="Genomic_DNA"/>
</dbReference>
<keyword evidence="12" id="KW-1185">Reference proteome</keyword>
<gene>
    <name evidence="11" type="ORF">NDN08_003140</name>
</gene>
<reference evidence="11 12" key="1">
    <citation type="journal article" date="2023" name="Nat. Commun.">
        <title>Origin of minicircular mitochondrial genomes in red algae.</title>
        <authorList>
            <person name="Lee Y."/>
            <person name="Cho C.H."/>
            <person name="Lee Y.M."/>
            <person name="Park S.I."/>
            <person name="Yang J.H."/>
            <person name="West J.A."/>
            <person name="Bhattacharya D."/>
            <person name="Yoon H.S."/>
        </authorList>
    </citation>
    <scope>NUCLEOTIDE SEQUENCE [LARGE SCALE GENOMIC DNA]</scope>
    <source>
        <strain evidence="11 12">CCMP1338</strain>
        <tissue evidence="11">Whole cell</tissue>
    </source>
</reference>
<evidence type="ECO:0000256" key="4">
    <source>
        <dbReference type="ARBA" id="ARBA00048683"/>
    </source>
</evidence>
<organism evidence="11 12">
    <name type="scientific">Rhodosorus marinus</name>
    <dbReference type="NCBI Taxonomy" id="101924"/>
    <lineage>
        <taxon>Eukaryota</taxon>
        <taxon>Rhodophyta</taxon>
        <taxon>Stylonematophyceae</taxon>
        <taxon>Stylonematales</taxon>
        <taxon>Stylonemataceae</taxon>
        <taxon>Rhodosorus</taxon>
    </lineage>
</organism>
<dbReference type="Proteomes" id="UP001157974">
    <property type="component" value="Unassembled WGS sequence"/>
</dbReference>
<dbReference type="Gene3D" id="3.40.50.720">
    <property type="entry name" value="NAD(P)-binding Rossmann-like Domain"/>
    <property type="match status" value="1"/>
</dbReference>
<evidence type="ECO:0000256" key="1">
    <source>
        <dbReference type="ARBA" id="ARBA00011009"/>
    </source>
</evidence>
<evidence type="ECO:0000256" key="7">
    <source>
        <dbReference type="RuleBase" id="RU000437"/>
    </source>
</evidence>
<comment type="catalytic activity">
    <reaction evidence="4 8">
        <text>sn-glycerol 3-phosphate + NAD(+) = dihydroxyacetone phosphate + NADH + H(+)</text>
        <dbReference type="Rhea" id="RHEA:11092"/>
        <dbReference type="ChEBI" id="CHEBI:15378"/>
        <dbReference type="ChEBI" id="CHEBI:57540"/>
        <dbReference type="ChEBI" id="CHEBI:57597"/>
        <dbReference type="ChEBI" id="CHEBI:57642"/>
        <dbReference type="ChEBI" id="CHEBI:57945"/>
        <dbReference type="EC" id="1.1.1.8"/>
    </reaction>
</comment>
<comment type="similarity">
    <text evidence="1 7">Belongs to the NAD-dependent glycerol-3-phosphate dehydrogenase family.</text>
</comment>